<evidence type="ECO:0000313" key="1">
    <source>
        <dbReference type="EMBL" id="NVP56606.1"/>
    </source>
</evidence>
<accession>A0ABX2QGX5</accession>
<dbReference type="EMBL" id="JABXYK010000008">
    <property type="protein sequence ID" value="NVP56606.1"/>
    <property type="molecule type" value="Genomic_DNA"/>
</dbReference>
<organism evidence="1 2">
    <name type="scientific">Mycoplana rhizolycopersici</name>
    <dbReference type="NCBI Taxonomy" id="2746702"/>
    <lineage>
        <taxon>Bacteria</taxon>
        <taxon>Pseudomonadati</taxon>
        <taxon>Pseudomonadota</taxon>
        <taxon>Alphaproteobacteria</taxon>
        <taxon>Hyphomicrobiales</taxon>
        <taxon>Rhizobiaceae</taxon>
        <taxon>Mycoplana</taxon>
    </lineage>
</organism>
<sequence length="145" mass="16323">MSTFKVRLNGSEFEGGKLAAKEYNRLYPDFSSGAVSPSELFEEWIKTLVNTANVLVTYGINDWPVTLDGQGRLIATPTTGRSFRLKLRSDDDNFGLRKVVMITPSQKPELNEQYLSDIVTRIKNAAKETDAMAYLLGTILLRRCR</sequence>
<protein>
    <submittedName>
        <fullName evidence="1">Uncharacterized protein</fullName>
    </submittedName>
</protein>
<gene>
    <name evidence="1" type="ORF">HV823_15220</name>
</gene>
<keyword evidence="2" id="KW-1185">Reference proteome</keyword>
<name>A0ABX2QGX5_9HYPH</name>
<reference evidence="1 2" key="1">
    <citation type="submission" date="2020-06" db="EMBL/GenBank/DDBJ databases">
        <title>Rhizobium sp.nov. isolated from the tomato plant.</title>
        <authorList>
            <person name="Thin K.K."/>
            <person name="Zhang X."/>
            <person name="He S."/>
        </authorList>
    </citation>
    <scope>NUCLEOTIDE SEQUENCE [LARGE SCALE GENOMIC DNA]</scope>
    <source>
        <strain evidence="1 2">DBTS2</strain>
    </source>
</reference>
<evidence type="ECO:0000313" key="2">
    <source>
        <dbReference type="Proteomes" id="UP000659172"/>
    </source>
</evidence>
<proteinExistence type="predicted"/>
<dbReference type="Proteomes" id="UP000659172">
    <property type="component" value="Unassembled WGS sequence"/>
</dbReference>
<dbReference type="RefSeq" id="WP_176950568.1">
    <property type="nucleotide sequence ID" value="NZ_JABXYK010000008.1"/>
</dbReference>
<comment type="caution">
    <text evidence="1">The sequence shown here is derived from an EMBL/GenBank/DDBJ whole genome shotgun (WGS) entry which is preliminary data.</text>
</comment>